<dbReference type="SUPFAM" id="SSF101874">
    <property type="entry name" value="YceI-like"/>
    <property type="match status" value="1"/>
</dbReference>
<comment type="caution">
    <text evidence="3">The sequence shown here is derived from an EMBL/GenBank/DDBJ whole genome shotgun (WGS) entry which is preliminary data.</text>
</comment>
<dbReference type="InterPro" id="IPR036761">
    <property type="entry name" value="TTHA0802/YceI-like_sf"/>
</dbReference>
<sequence length="183" mass="19478">MADTNWHLNGSSGSVTVHTGVAGRASRAGHRLTIEMREWSAEVTWEGDEPTGLAATVSVDSLTVVSGAGGLTPMTAAERSVARGNALKSLDADKFGEISYVSHELTATADGFRADGSLTIHGRSRPRTIDLLVTDIDDRWEIAAETTISQKDFGIRPYSLMMGSLKVADEVRVVVGVSHAKQP</sequence>
<protein>
    <submittedName>
        <fullName evidence="3">YceI family protein</fullName>
    </submittedName>
</protein>
<evidence type="ECO:0000256" key="1">
    <source>
        <dbReference type="ARBA" id="ARBA00008812"/>
    </source>
</evidence>
<feature type="domain" description="Lipid/polyisoprenoid-binding YceI-like" evidence="2">
    <location>
        <begin position="5"/>
        <end position="180"/>
    </location>
</feature>
<comment type="similarity">
    <text evidence="1">Belongs to the UPF0312 family.</text>
</comment>
<dbReference type="RefSeq" id="WP_160902253.1">
    <property type="nucleotide sequence ID" value="NZ_CP102850.1"/>
</dbReference>
<gene>
    <name evidence="3" type="ORF">GIY30_11925</name>
</gene>
<accession>A0A6L7GR07</accession>
<dbReference type="Gene3D" id="2.40.128.110">
    <property type="entry name" value="Lipid/polyisoprenoid-binding, YceI-like"/>
    <property type="match status" value="1"/>
</dbReference>
<name>A0A6L7GR07_9ACTN</name>
<evidence type="ECO:0000259" key="2">
    <source>
        <dbReference type="SMART" id="SM00867"/>
    </source>
</evidence>
<reference evidence="3 4" key="1">
    <citation type="submission" date="2019-11" db="EMBL/GenBank/DDBJ databases">
        <title>Gordonia sp. nov., a novel actinobacterium isolated from mangrove soil in Hainan.</title>
        <authorList>
            <person name="Huang X."/>
            <person name="Xie Y."/>
            <person name="Chu X."/>
            <person name="Xiao K."/>
        </authorList>
    </citation>
    <scope>NUCLEOTIDE SEQUENCE [LARGE SCALE GENOMIC DNA]</scope>
    <source>
        <strain evidence="3 4">HNM0687</strain>
    </source>
</reference>
<dbReference type="SMART" id="SM00867">
    <property type="entry name" value="YceI"/>
    <property type="match status" value="1"/>
</dbReference>
<dbReference type="EMBL" id="WMBR01000003">
    <property type="protein sequence ID" value="MXP22052.1"/>
    <property type="molecule type" value="Genomic_DNA"/>
</dbReference>
<evidence type="ECO:0000313" key="3">
    <source>
        <dbReference type="EMBL" id="MXP22052.1"/>
    </source>
</evidence>
<dbReference type="PANTHER" id="PTHR34406">
    <property type="entry name" value="PROTEIN YCEI"/>
    <property type="match status" value="1"/>
</dbReference>
<evidence type="ECO:0000313" key="4">
    <source>
        <dbReference type="Proteomes" id="UP000475545"/>
    </source>
</evidence>
<keyword evidence="4" id="KW-1185">Reference proteome</keyword>
<dbReference type="AlphaFoldDB" id="A0A6L7GR07"/>
<dbReference type="Proteomes" id="UP000475545">
    <property type="component" value="Unassembled WGS sequence"/>
</dbReference>
<organism evidence="3 4">
    <name type="scientific">Gordonia mangrovi</name>
    <dbReference type="NCBI Taxonomy" id="2665643"/>
    <lineage>
        <taxon>Bacteria</taxon>
        <taxon>Bacillati</taxon>
        <taxon>Actinomycetota</taxon>
        <taxon>Actinomycetes</taxon>
        <taxon>Mycobacteriales</taxon>
        <taxon>Gordoniaceae</taxon>
        <taxon>Gordonia</taxon>
    </lineage>
</organism>
<dbReference type="Pfam" id="PF04264">
    <property type="entry name" value="YceI"/>
    <property type="match status" value="1"/>
</dbReference>
<dbReference type="InterPro" id="IPR007372">
    <property type="entry name" value="Lipid/polyisoprenoid-bd_YceI"/>
</dbReference>
<proteinExistence type="inferred from homology"/>
<dbReference type="PANTHER" id="PTHR34406:SF1">
    <property type="entry name" value="PROTEIN YCEI"/>
    <property type="match status" value="1"/>
</dbReference>